<keyword evidence="1" id="KW-0812">Transmembrane</keyword>
<feature type="transmembrane region" description="Helical" evidence="1">
    <location>
        <begin position="12"/>
        <end position="31"/>
    </location>
</feature>
<evidence type="ECO:0000259" key="2">
    <source>
        <dbReference type="Pfam" id="PF10882"/>
    </source>
</evidence>
<evidence type="ECO:0000313" key="3">
    <source>
        <dbReference type="EMBL" id="MFD2531226.1"/>
    </source>
</evidence>
<feature type="transmembrane region" description="Helical" evidence="1">
    <location>
        <begin position="37"/>
        <end position="56"/>
    </location>
</feature>
<name>A0ABW5JG45_9BACT</name>
<evidence type="ECO:0000256" key="1">
    <source>
        <dbReference type="SAM" id="Phobius"/>
    </source>
</evidence>
<sequence length="154" mass="17283">MRKQFRAPWDLKLIAITSGIIIVFGGLNYVAQNLWSAILLWSIVLGCAAFGVYGYSIQDGKLKILRLGWSKDIQLSEINKVEEKPNAMLGSFRRFGIGGVFGYIGYFSNSILGRYKAYSTHTKQTVVIYTKEEQIVISSDSPQEFVASLKETIM</sequence>
<dbReference type="RefSeq" id="WP_390297870.1">
    <property type="nucleotide sequence ID" value="NZ_JBHULI010000002.1"/>
</dbReference>
<organism evidence="3 4">
    <name type="scientific">Gracilimonas halophila</name>
    <dbReference type="NCBI Taxonomy" id="1834464"/>
    <lineage>
        <taxon>Bacteria</taxon>
        <taxon>Pseudomonadati</taxon>
        <taxon>Balneolota</taxon>
        <taxon>Balneolia</taxon>
        <taxon>Balneolales</taxon>
        <taxon>Balneolaceae</taxon>
        <taxon>Gracilimonas</taxon>
    </lineage>
</organism>
<proteinExistence type="predicted"/>
<keyword evidence="1" id="KW-1133">Transmembrane helix</keyword>
<dbReference type="Proteomes" id="UP001597460">
    <property type="component" value="Unassembled WGS sequence"/>
</dbReference>
<protein>
    <submittedName>
        <fullName evidence="3">PH domain-containing protein</fullName>
    </submittedName>
</protein>
<feature type="domain" description="Bacterial Pleckstrin homology" evidence="2">
    <location>
        <begin position="55"/>
        <end position="151"/>
    </location>
</feature>
<dbReference type="EMBL" id="JBHULI010000002">
    <property type="protein sequence ID" value="MFD2531226.1"/>
    <property type="molecule type" value="Genomic_DNA"/>
</dbReference>
<keyword evidence="4" id="KW-1185">Reference proteome</keyword>
<evidence type="ECO:0000313" key="4">
    <source>
        <dbReference type="Proteomes" id="UP001597460"/>
    </source>
</evidence>
<dbReference type="InterPro" id="IPR027783">
    <property type="entry name" value="Bacterial_PH-related"/>
</dbReference>
<reference evidence="4" key="1">
    <citation type="journal article" date="2019" name="Int. J. Syst. Evol. Microbiol.">
        <title>The Global Catalogue of Microorganisms (GCM) 10K type strain sequencing project: providing services to taxonomists for standard genome sequencing and annotation.</title>
        <authorList>
            <consortium name="The Broad Institute Genomics Platform"/>
            <consortium name="The Broad Institute Genome Sequencing Center for Infectious Disease"/>
            <person name="Wu L."/>
            <person name="Ma J."/>
        </authorList>
    </citation>
    <scope>NUCLEOTIDE SEQUENCE [LARGE SCALE GENOMIC DNA]</scope>
    <source>
        <strain evidence="4">KCTC 52042</strain>
    </source>
</reference>
<comment type="caution">
    <text evidence="3">The sequence shown here is derived from an EMBL/GenBank/DDBJ whole genome shotgun (WGS) entry which is preliminary data.</text>
</comment>
<gene>
    <name evidence="3" type="ORF">ACFSVN_02065</name>
</gene>
<keyword evidence="1" id="KW-0472">Membrane</keyword>
<dbReference type="Pfam" id="PF10882">
    <property type="entry name" value="bPH_5"/>
    <property type="match status" value="1"/>
</dbReference>
<accession>A0ABW5JG45</accession>